<accession>A0ABR2QX28</accession>
<evidence type="ECO:0000313" key="2">
    <source>
        <dbReference type="Proteomes" id="UP001396334"/>
    </source>
</evidence>
<protein>
    <recommendedName>
        <fullName evidence="3">Zinc finger GRF-type domain-containing protein</fullName>
    </recommendedName>
</protein>
<name>A0ABR2QX28_9ROSI</name>
<reference evidence="1 2" key="1">
    <citation type="journal article" date="2024" name="G3 (Bethesda)">
        <title>Genome assembly of Hibiscus sabdariffa L. provides insights into metabolisms of medicinal natural products.</title>
        <authorList>
            <person name="Kim T."/>
        </authorList>
    </citation>
    <scope>NUCLEOTIDE SEQUENCE [LARGE SCALE GENOMIC DNA]</scope>
    <source>
        <strain evidence="1">TK-2024</strain>
        <tissue evidence="1">Old leaves</tissue>
    </source>
</reference>
<evidence type="ECO:0008006" key="3">
    <source>
        <dbReference type="Google" id="ProtNLM"/>
    </source>
</evidence>
<gene>
    <name evidence="1" type="ORF">V6N11_042695</name>
</gene>
<sequence>MEAKGRKATTRISNWHEGMKEPSAFPLCGFPAQLRTSWSNDNPGRRFFGCKNHGSLVHHAWMKTNGDGDDVAQTAGDDDVVVISPVALLTCKMFDK</sequence>
<proteinExistence type="predicted"/>
<keyword evidence="2" id="KW-1185">Reference proteome</keyword>
<organism evidence="1 2">
    <name type="scientific">Hibiscus sabdariffa</name>
    <name type="common">roselle</name>
    <dbReference type="NCBI Taxonomy" id="183260"/>
    <lineage>
        <taxon>Eukaryota</taxon>
        <taxon>Viridiplantae</taxon>
        <taxon>Streptophyta</taxon>
        <taxon>Embryophyta</taxon>
        <taxon>Tracheophyta</taxon>
        <taxon>Spermatophyta</taxon>
        <taxon>Magnoliopsida</taxon>
        <taxon>eudicotyledons</taxon>
        <taxon>Gunneridae</taxon>
        <taxon>Pentapetalae</taxon>
        <taxon>rosids</taxon>
        <taxon>malvids</taxon>
        <taxon>Malvales</taxon>
        <taxon>Malvaceae</taxon>
        <taxon>Malvoideae</taxon>
        <taxon>Hibiscus</taxon>
    </lineage>
</organism>
<dbReference type="Proteomes" id="UP001396334">
    <property type="component" value="Unassembled WGS sequence"/>
</dbReference>
<comment type="caution">
    <text evidence="1">The sequence shown here is derived from an EMBL/GenBank/DDBJ whole genome shotgun (WGS) entry which is preliminary data.</text>
</comment>
<evidence type="ECO:0000313" key="1">
    <source>
        <dbReference type="EMBL" id="KAK9005252.1"/>
    </source>
</evidence>
<dbReference type="EMBL" id="JBBPBN010000030">
    <property type="protein sequence ID" value="KAK9005252.1"/>
    <property type="molecule type" value="Genomic_DNA"/>
</dbReference>